<accession>A0ABV3Z177</accession>
<dbReference type="PANTHER" id="PTHR42905">
    <property type="entry name" value="PHOSPHOENOLPYRUVATE CARBOXYLASE"/>
    <property type="match status" value="1"/>
</dbReference>
<dbReference type="PANTHER" id="PTHR42905:SF16">
    <property type="entry name" value="CARBOXYPHOSPHONOENOLPYRUVATE PHOSPHONOMUTASE-LIKE PROTEIN (AFU_ORTHOLOGUE AFUA_5G07230)"/>
    <property type="match status" value="1"/>
</dbReference>
<dbReference type="Gene3D" id="3.20.20.60">
    <property type="entry name" value="Phosphoenolpyruvate-binding domains"/>
    <property type="match status" value="1"/>
</dbReference>
<dbReference type="CDD" id="cd00377">
    <property type="entry name" value="ICL_PEPM"/>
    <property type="match status" value="1"/>
</dbReference>
<dbReference type="EMBL" id="JBEHZE010000001">
    <property type="protein sequence ID" value="MEX6632539.1"/>
    <property type="molecule type" value="Genomic_DNA"/>
</dbReference>
<proteinExistence type="predicted"/>
<sequence>MTAETFRTLHKTPFIIPNPWDIGSARMLAGLGFKALATTSSGYAMTLGRRDYGISRDEALDHARVISSAVDIPVSADLENGFGLAPSHVFETIKGACETKLAGGSIEDSTGETDTPVIEDDTLATERIQAAREAINKSGRDFVLTARAEAFLYGRGEINKIIDRLNAFADAGADVLYAPGLPDLAAIRTVCANVSKPVNVLVLGDLAQHKAAEFYEAGAMRLSIGGGLAWSAYGILAQSRTILSDGSFDILTANRDGAAIISPFLEN</sequence>
<protein>
    <submittedName>
        <fullName evidence="1">Isocitrate lyase/phosphoenolpyruvate mutase family protein</fullName>
    </submittedName>
</protein>
<dbReference type="Pfam" id="PF13714">
    <property type="entry name" value="PEP_mutase"/>
    <property type="match status" value="1"/>
</dbReference>
<dbReference type="InterPro" id="IPR039556">
    <property type="entry name" value="ICL/PEPM"/>
</dbReference>
<dbReference type="Proteomes" id="UP001560685">
    <property type="component" value="Unassembled WGS sequence"/>
</dbReference>
<dbReference type="InterPro" id="IPR040442">
    <property type="entry name" value="Pyrv_kinase-like_dom_sf"/>
</dbReference>
<comment type="caution">
    <text evidence="1">The sequence shown here is derived from an EMBL/GenBank/DDBJ whole genome shotgun (WGS) entry which is preliminary data.</text>
</comment>
<evidence type="ECO:0000313" key="2">
    <source>
        <dbReference type="Proteomes" id="UP001560685"/>
    </source>
</evidence>
<keyword evidence="2" id="KW-1185">Reference proteome</keyword>
<dbReference type="SUPFAM" id="SSF51621">
    <property type="entry name" value="Phosphoenolpyruvate/pyruvate domain"/>
    <property type="match status" value="1"/>
</dbReference>
<dbReference type="RefSeq" id="WP_369312462.1">
    <property type="nucleotide sequence ID" value="NZ_JBEHZE010000001.1"/>
</dbReference>
<evidence type="ECO:0000313" key="1">
    <source>
        <dbReference type="EMBL" id="MEX6632539.1"/>
    </source>
</evidence>
<gene>
    <name evidence="1" type="ORF">ABFZ84_03170</name>
</gene>
<reference evidence="1 2" key="1">
    <citation type="submission" date="2024-05" db="EMBL/GenBank/DDBJ databases">
        <title>Three bacterial strains, DH-69, EH-24, and ECK-19 isolated from coastal sediments.</title>
        <authorList>
            <person name="Ye Y.-Q."/>
            <person name="Du Z.-J."/>
        </authorList>
    </citation>
    <scope>NUCLEOTIDE SEQUENCE [LARGE SCALE GENOMIC DNA]</scope>
    <source>
        <strain evidence="1 2">ECK-19</strain>
    </source>
</reference>
<keyword evidence="1" id="KW-0456">Lyase</keyword>
<organism evidence="1 2">
    <name type="scientific">Hyphococcus lacteus</name>
    <dbReference type="NCBI Taxonomy" id="3143536"/>
    <lineage>
        <taxon>Bacteria</taxon>
        <taxon>Pseudomonadati</taxon>
        <taxon>Pseudomonadota</taxon>
        <taxon>Alphaproteobacteria</taxon>
        <taxon>Parvularculales</taxon>
        <taxon>Parvularculaceae</taxon>
        <taxon>Hyphococcus</taxon>
    </lineage>
</organism>
<dbReference type="InterPro" id="IPR015813">
    <property type="entry name" value="Pyrv/PenolPyrv_kinase-like_dom"/>
</dbReference>
<dbReference type="GO" id="GO:0016829">
    <property type="term" value="F:lyase activity"/>
    <property type="evidence" value="ECO:0007669"/>
    <property type="project" value="UniProtKB-KW"/>
</dbReference>
<name>A0ABV3Z177_9PROT</name>